<dbReference type="Pfam" id="PF03473">
    <property type="entry name" value="MOSC"/>
    <property type="match status" value="1"/>
</dbReference>
<dbReference type="GO" id="GO:0030170">
    <property type="term" value="F:pyridoxal phosphate binding"/>
    <property type="evidence" value="ECO:0007669"/>
    <property type="project" value="InterPro"/>
</dbReference>
<feature type="domain" description="MOSC" evidence="1">
    <location>
        <begin position="155"/>
        <end position="310"/>
    </location>
</feature>
<keyword evidence="3" id="KW-1185">Reference proteome</keyword>
<dbReference type="InterPro" id="IPR011037">
    <property type="entry name" value="Pyrv_Knase-like_insert_dom_sf"/>
</dbReference>
<dbReference type="PANTHER" id="PTHR14237:SF34">
    <property type="entry name" value="MOSC DOMAIN PROTEIN (AFU_ORTHOLOGUE AFUA_2G07820)"/>
    <property type="match status" value="1"/>
</dbReference>
<dbReference type="Pfam" id="PF03476">
    <property type="entry name" value="MOSC_N"/>
    <property type="match status" value="1"/>
</dbReference>
<dbReference type="Proteomes" id="UP000799538">
    <property type="component" value="Unassembled WGS sequence"/>
</dbReference>
<dbReference type="SUPFAM" id="SSF141673">
    <property type="entry name" value="MOSC N-terminal domain-like"/>
    <property type="match status" value="1"/>
</dbReference>
<evidence type="ECO:0000313" key="2">
    <source>
        <dbReference type="EMBL" id="KAF2227939.1"/>
    </source>
</evidence>
<organism evidence="2 3">
    <name type="scientific">Elsinoe ampelina</name>
    <dbReference type="NCBI Taxonomy" id="302913"/>
    <lineage>
        <taxon>Eukaryota</taxon>
        <taxon>Fungi</taxon>
        <taxon>Dikarya</taxon>
        <taxon>Ascomycota</taxon>
        <taxon>Pezizomycotina</taxon>
        <taxon>Dothideomycetes</taxon>
        <taxon>Dothideomycetidae</taxon>
        <taxon>Myriangiales</taxon>
        <taxon>Elsinoaceae</taxon>
        <taxon>Elsinoe</taxon>
    </lineage>
</organism>
<dbReference type="AlphaFoldDB" id="A0A6A6GQT4"/>
<dbReference type="InterPro" id="IPR005302">
    <property type="entry name" value="MoCF_Sase_C"/>
</dbReference>
<dbReference type="PANTHER" id="PTHR14237">
    <property type="entry name" value="MOLYBDOPTERIN COFACTOR SULFURASE MOSC"/>
    <property type="match status" value="1"/>
</dbReference>
<accession>A0A6A6GQT4</accession>
<name>A0A6A6GQT4_9PEZI</name>
<protein>
    <submittedName>
        <fullName evidence="2">MOSC domain-containing protein</fullName>
    </submittedName>
</protein>
<dbReference type="InterPro" id="IPR005303">
    <property type="entry name" value="MOCOS_middle"/>
</dbReference>
<dbReference type="OrthoDB" id="17255at2759"/>
<dbReference type="EMBL" id="ML992501">
    <property type="protein sequence ID" value="KAF2227939.1"/>
    <property type="molecule type" value="Genomic_DNA"/>
</dbReference>
<evidence type="ECO:0000313" key="3">
    <source>
        <dbReference type="Proteomes" id="UP000799538"/>
    </source>
</evidence>
<dbReference type="GO" id="GO:0030151">
    <property type="term" value="F:molybdenum ion binding"/>
    <property type="evidence" value="ECO:0007669"/>
    <property type="project" value="InterPro"/>
</dbReference>
<evidence type="ECO:0000259" key="1">
    <source>
        <dbReference type="PROSITE" id="PS51340"/>
    </source>
</evidence>
<gene>
    <name evidence="2" type="ORF">BDZ85DRAFT_277804</name>
</gene>
<reference evidence="3" key="1">
    <citation type="journal article" date="2020" name="Stud. Mycol.">
        <title>101 Dothideomycetes genomes: A test case for predicting lifestyles and emergence of pathogens.</title>
        <authorList>
            <person name="Haridas S."/>
            <person name="Albert R."/>
            <person name="Binder M."/>
            <person name="Bloem J."/>
            <person name="LaButti K."/>
            <person name="Salamov A."/>
            <person name="Andreopoulos B."/>
            <person name="Baker S."/>
            <person name="Barry K."/>
            <person name="Bills G."/>
            <person name="Bluhm B."/>
            <person name="Cannon C."/>
            <person name="Castanera R."/>
            <person name="Culley D."/>
            <person name="Daum C."/>
            <person name="Ezra D."/>
            <person name="Gonzalez J."/>
            <person name="Henrissat B."/>
            <person name="Kuo A."/>
            <person name="Liang C."/>
            <person name="Lipzen A."/>
            <person name="Lutzoni F."/>
            <person name="Magnuson J."/>
            <person name="Mondo S."/>
            <person name="Nolan M."/>
            <person name="Ohm R."/>
            <person name="Pangilinan J."/>
            <person name="Park H.-J."/>
            <person name="Ramirez L."/>
            <person name="Alfaro M."/>
            <person name="Sun H."/>
            <person name="Tritt A."/>
            <person name="Yoshinaga Y."/>
            <person name="Zwiers L.-H."/>
            <person name="Turgeon B."/>
            <person name="Goodwin S."/>
            <person name="Spatafora J."/>
            <person name="Crous P."/>
            <person name="Grigoriev I."/>
        </authorList>
    </citation>
    <scope>NUCLEOTIDE SEQUENCE [LARGE SCALE GENOMIC DNA]</scope>
    <source>
        <strain evidence="3">CECT 20119</strain>
    </source>
</reference>
<dbReference type="PROSITE" id="PS51340">
    <property type="entry name" value="MOSC"/>
    <property type="match status" value="1"/>
</dbReference>
<proteinExistence type="predicted"/>
<sequence>MYVEKIYAYPVKALQPLELSSAEATKYGLSFDRRFMLVKVLPDGIKNIHVAHFPEAVLFYPSIQRGGESGVDELTVTHRAPGRPETSLTFPLFPSIDGLDIVDIIMHKSPTSGYDMGSECNDWFSECFGFPTKLLYLGDNRRCVLSSTKKSGANGQQSWSSWATGLISGDAKDEITFADCAPYLVVSRTSLRNVSGRLTNGEEMDITKFRPNIVVDGAEEAWEEDYWSEISVGDIKLDLVHNCVRCKSINIDYATGKAGEGESGQVLKKLQSDRRVDAGAKWSPVFGRYSFLSRGSGEGTINVGDQVKVLHRNAERTTFDWPGLS</sequence>
<dbReference type="SUPFAM" id="SSF50800">
    <property type="entry name" value="PK beta-barrel domain-like"/>
    <property type="match status" value="1"/>
</dbReference>
<dbReference type="GO" id="GO:0003824">
    <property type="term" value="F:catalytic activity"/>
    <property type="evidence" value="ECO:0007669"/>
    <property type="project" value="InterPro"/>
</dbReference>